<gene>
    <name evidence="1" type="ORF">F3S47_16220</name>
</gene>
<protein>
    <submittedName>
        <fullName evidence="1">Uncharacterized protein</fullName>
    </submittedName>
</protein>
<accession>A0A5J5GDI9</accession>
<evidence type="ECO:0000313" key="1">
    <source>
        <dbReference type="EMBL" id="KAA9006097.1"/>
    </source>
</evidence>
<organism evidence="1 2">
    <name type="scientific">Histidinibacterium aquaticum</name>
    <dbReference type="NCBI Taxonomy" id="2613962"/>
    <lineage>
        <taxon>Bacteria</taxon>
        <taxon>Pseudomonadati</taxon>
        <taxon>Pseudomonadota</taxon>
        <taxon>Alphaproteobacteria</taxon>
        <taxon>Rhodobacterales</taxon>
        <taxon>Paracoccaceae</taxon>
        <taxon>Histidinibacterium</taxon>
    </lineage>
</organism>
<comment type="caution">
    <text evidence="1">The sequence shown here is derived from an EMBL/GenBank/DDBJ whole genome shotgun (WGS) entry which is preliminary data.</text>
</comment>
<sequence length="139" mass="15201">MALAGEQVPETDGISALTPGDRDLLGRLRMTGMRCRAAARSDLFDTCAALGSDREAGSAAFAEALMRSLDQVPGRRWVLYRPGSRDVSFDERWLLALIDALRRGDEDSATFLIRRRIAHADRRPLGFLAAGLARTLEAA</sequence>
<reference evidence="1 2" key="1">
    <citation type="submission" date="2019-09" db="EMBL/GenBank/DDBJ databases">
        <authorList>
            <person name="Park J.-S."/>
            <person name="Choi H.-J."/>
        </authorList>
    </citation>
    <scope>NUCLEOTIDE SEQUENCE [LARGE SCALE GENOMIC DNA]</scope>
    <source>
        <strain evidence="1 2">176SS1-4</strain>
    </source>
</reference>
<proteinExistence type="predicted"/>
<dbReference type="RefSeq" id="WP_150446349.1">
    <property type="nucleotide sequence ID" value="NZ_VYQE01000005.1"/>
</dbReference>
<name>A0A5J5GDI9_9RHOB</name>
<keyword evidence="2" id="KW-1185">Reference proteome</keyword>
<dbReference type="Proteomes" id="UP000326554">
    <property type="component" value="Unassembled WGS sequence"/>
</dbReference>
<dbReference type="AlphaFoldDB" id="A0A5J5GDI9"/>
<evidence type="ECO:0000313" key="2">
    <source>
        <dbReference type="Proteomes" id="UP000326554"/>
    </source>
</evidence>
<dbReference type="EMBL" id="VYQE01000005">
    <property type="protein sequence ID" value="KAA9006097.1"/>
    <property type="molecule type" value="Genomic_DNA"/>
</dbReference>